<dbReference type="Pfam" id="PF09334">
    <property type="entry name" value="tRNA-synt_1g"/>
    <property type="match status" value="1"/>
</dbReference>
<organism evidence="15 16">
    <name type="scientific">Candidatus Cyrtobacter comes</name>
    <dbReference type="NCBI Taxonomy" id="675776"/>
    <lineage>
        <taxon>Bacteria</taxon>
        <taxon>Pseudomonadati</taxon>
        <taxon>Pseudomonadota</taxon>
        <taxon>Alphaproteobacteria</taxon>
        <taxon>Rickettsiales</taxon>
        <taxon>Candidatus Midichloriaceae</taxon>
        <taxon>Candidatus Cyrtobacter</taxon>
    </lineage>
</organism>
<keyword evidence="2 9" id="KW-0963">Cytoplasm</keyword>
<evidence type="ECO:0000256" key="10">
    <source>
        <dbReference type="RuleBase" id="RU363035"/>
    </source>
</evidence>
<sequence>MKNKYNHTIIEKRWQTHWESAASFTVPHAGRLLKYYVLEMFPYPSGKIHIGHVRNYAMGDVVARFKRMQGFDVLHPMGWDSFGLPAEKAASLNNVHPKKWTESNIEEMKQQLKLLGLSYDWSRELSTCSSEYYKHEQKIFLDFLKHGIAYRKESFVNWDPVDCTVLANEQVKDGKGWRSGAKVEKKKLSQWFLKITDFAQDLLGSLEGLDGWPKNVKFMQEKWIGKSDGALIKFKIDSTDKEIEVYSTRPDTIFGASFIAVSFTHPILELCANDTKIQHAIKNFSSQNLNEETAQTAEKEGIFLGIYAIHPLDSKKKIPVYLANFVLPEYGSGSIFGCPAHDERDYEFAIKYKLDIIQVINHEAHNKLPFSDDGVLINSGNFNGIHNSVARDQIILALQEKGAGRTKTNYRLRDWGVSRQRYWGCPIPVIHCKKCGVVPVAESELPVRLPEDVEINFLGSPLDNHPTWKHVKCPKCNLDATRETDTLDTFFESSWYFFRFCSPKSEELFDINEVNYWCPVDQYIGGVEHAVLHLLYSRFFARALIQCGYNVPKEPFLNLFTQGMVIHETYNDKHGNWLYPDEVRKDGAKYFNIKTGEEVEVGRTEKMSKSKKNLISVSDVLEKYGADTTRMFLLSDSPPEKDFEWSAAAIDGVYRYISRLIKFADLVRQLSDKPSGNDDYGIIKETHKFAYKFKNDIESFAFNKAIARAREFFNFIEDKDNQYIKVAFLCLLQMLNPIIPHITEELWSHIGMSNPILESQLFEIDNNMLSDDSIAIPVQMNGKLRGVINATLEEGEQDIKQKGIDLLINLNFLDGKVIKKIIYVKGRVLNIVI</sequence>
<evidence type="ECO:0000313" key="15">
    <source>
        <dbReference type="EMBL" id="MDZ5762192.1"/>
    </source>
</evidence>
<comment type="subcellular location">
    <subcellularLocation>
        <location evidence="9">Cytoplasm</location>
    </subcellularLocation>
</comment>
<protein>
    <recommendedName>
        <fullName evidence="9">Leucine--tRNA ligase</fullName>
        <ecNumber evidence="9">6.1.1.4</ecNumber>
    </recommendedName>
    <alternativeName>
        <fullName evidence="9">Leucyl-tRNA synthetase</fullName>
        <shortName evidence="9">LeuRS</shortName>
    </alternativeName>
</protein>
<dbReference type="InterPro" id="IPR013155">
    <property type="entry name" value="M/V/L/I-tRNA-synth_anticd-bd"/>
</dbReference>
<dbReference type="PRINTS" id="PR00985">
    <property type="entry name" value="TRNASYNTHLEU"/>
</dbReference>
<name>A0ABU5L7T4_9RICK</name>
<feature type="domain" description="Aminoacyl-tRNA synthetase class Ia" evidence="11">
    <location>
        <begin position="412"/>
        <end position="568"/>
    </location>
</feature>
<dbReference type="NCBIfam" id="TIGR00396">
    <property type="entry name" value="leuS_bact"/>
    <property type="match status" value="1"/>
</dbReference>
<dbReference type="InterPro" id="IPR009080">
    <property type="entry name" value="tRNAsynth_Ia_anticodon-bd"/>
</dbReference>
<dbReference type="Pfam" id="PF00133">
    <property type="entry name" value="tRNA-synt_1"/>
    <property type="match status" value="2"/>
</dbReference>
<evidence type="ECO:0000259" key="13">
    <source>
        <dbReference type="Pfam" id="PF09334"/>
    </source>
</evidence>
<accession>A0ABU5L7T4</accession>
<comment type="caution">
    <text evidence="15">The sequence shown here is derived from an EMBL/GenBank/DDBJ whole genome shotgun (WGS) entry which is preliminary data.</text>
</comment>
<dbReference type="InterPro" id="IPR002302">
    <property type="entry name" value="Leu-tRNA-ligase"/>
</dbReference>
<dbReference type="InterPro" id="IPR015413">
    <property type="entry name" value="Methionyl/Leucyl_tRNA_Synth"/>
</dbReference>
<evidence type="ECO:0000259" key="14">
    <source>
        <dbReference type="Pfam" id="PF13603"/>
    </source>
</evidence>
<keyword evidence="5 9" id="KW-0067">ATP-binding</keyword>
<evidence type="ECO:0000256" key="1">
    <source>
        <dbReference type="ARBA" id="ARBA00005594"/>
    </source>
</evidence>
<dbReference type="SUPFAM" id="SSF47323">
    <property type="entry name" value="Anticodon-binding domain of a subclass of class I aminoacyl-tRNA synthetases"/>
    <property type="match status" value="1"/>
</dbReference>
<keyword evidence="16" id="KW-1185">Reference proteome</keyword>
<keyword evidence="3 9" id="KW-0436">Ligase</keyword>
<dbReference type="InterPro" id="IPR002300">
    <property type="entry name" value="aa-tRNA-synth_Ia"/>
</dbReference>
<comment type="catalytic activity">
    <reaction evidence="8 9">
        <text>tRNA(Leu) + L-leucine + ATP = L-leucyl-tRNA(Leu) + AMP + diphosphate</text>
        <dbReference type="Rhea" id="RHEA:11688"/>
        <dbReference type="Rhea" id="RHEA-COMP:9613"/>
        <dbReference type="Rhea" id="RHEA-COMP:9622"/>
        <dbReference type="ChEBI" id="CHEBI:30616"/>
        <dbReference type="ChEBI" id="CHEBI:33019"/>
        <dbReference type="ChEBI" id="CHEBI:57427"/>
        <dbReference type="ChEBI" id="CHEBI:78442"/>
        <dbReference type="ChEBI" id="CHEBI:78494"/>
        <dbReference type="ChEBI" id="CHEBI:456215"/>
        <dbReference type="EC" id="6.1.1.4"/>
    </reaction>
</comment>
<gene>
    <name evidence="9" type="primary">leuS</name>
    <name evidence="15" type="ORF">Cyrtocomes_00565</name>
</gene>
<feature type="domain" description="Leucyl-tRNA synthetase editing" evidence="14">
    <location>
        <begin position="222"/>
        <end position="396"/>
    </location>
</feature>
<feature type="domain" description="Aminoacyl-tRNA synthetase class Ia" evidence="11">
    <location>
        <begin position="604"/>
        <end position="646"/>
    </location>
</feature>
<comment type="similarity">
    <text evidence="1 9 10">Belongs to the class-I aminoacyl-tRNA synthetase family.</text>
</comment>
<evidence type="ECO:0000256" key="7">
    <source>
        <dbReference type="ARBA" id="ARBA00023146"/>
    </source>
</evidence>
<evidence type="ECO:0000256" key="4">
    <source>
        <dbReference type="ARBA" id="ARBA00022741"/>
    </source>
</evidence>
<dbReference type="SUPFAM" id="SSF50677">
    <property type="entry name" value="ValRS/IleRS/LeuRS editing domain"/>
    <property type="match status" value="1"/>
</dbReference>
<evidence type="ECO:0000256" key="6">
    <source>
        <dbReference type="ARBA" id="ARBA00022917"/>
    </source>
</evidence>
<feature type="binding site" evidence="9">
    <location>
        <position position="609"/>
    </location>
    <ligand>
        <name>ATP</name>
        <dbReference type="ChEBI" id="CHEBI:30616"/>
    </ligand>
</feature>
<dbReference type="InterPro" id="IPR009008">
    <property type="entry name" value="Val/Leu/Ile-tRNA-synth_edit"/>
</dbReference>
<dbReference type="Gene3D" id="3.40.50.620">
    <property type="entry name" value="HUPs"/>
    <property type="match status" value="2"/>
</dbReference>
<reference evidence="15 16" key="1">
    <citation type="submission" date="2023-02" db="EMBL/GenBank/DDBJ databases">
        <title>Host association and intracellularity evolved multiple times independently in the Rickettsiales.</title>
        <authorList>
            <person name="Castelli M."/>
            <person name="Nardi T."/>
            <person name="Gammuto L."/>
            <person name="Bellinzona G."/>
            <person name="Sabaneyeva E."/>
            <person name="Potekhin A."/>
            <person name="Serra V."/>
            <person name="Petroni G."/>
            <person name="Sassera D."/>
        </authorList>
    </citation>
    <scope>NUCLEOTIDE SEQUENCE [LARGE SCALE GENOMIC DNA]</scope>
    <source>
        <strain evidence="15 16">BOD18</strain>
    </source>
</reference>
<evidence type="ECO:0000256" key="2">
    <source>
        <dbReference type="ARBA" id="ARBA00022490"/>
    </source>
</evidence>
<feature type="domain" description="Methionyl/Leucyl tRNA synthetase" evidence="13">
    <location>
        <begin position="37"/>
        <end position="172"/>
    </location>
</feature>
<dbReference type="PROSITE" id="PS00178">
    <property type="entry name" value="AA_TRNA_LIGASE_I"/>
    <property type="match status" value="1"/>
</dbReference>
<keyword evidence="6 9" id="KW-0648">Protein biosynthesis</keyword>
<dbReference type="CDD" id="cd00812">
    <property type="entry name" value="LeuRS_core"/>
    <property type="match status" value="1"/>
</dbReference>
<evidence type="ECO:0000259" key="11">
    <source>
        <dbReference type="Pfam" id="PF00133"/>
    </source>
</evidence>
<dbReference type="Pfam" id="PF08264">
    <property type="entry name" value="Anticodon_1"/>
    <property type="match status" value="1"/>
</dbReference>
<dbReference type="PANTHER" id="PTHR43740">
    <property type="entry name" value="LEUCYL-TRNA SYNTHETASE"/>
    <property type="match status" value="1"/>
</dbReference>
<proteinExistence type="inferred from homology"/>
<dbReference type="Pfam" id="PF13603">
    <property type="entry name" value="tRNA-synt_1_2"/>
    <property type="match status" value="1"/>
</dbReference>
<feature type="domain" description="Methionyl/Valyl/Leucyl/Isoleucyl-tRNA synthetase anticodon-binding" evidence="12">
    <location>
        <begin position="682"/>
        <end position="791"/>
    </location>
</feature>
<dbReference type="EC" id="6.1.1.4" evidence="9"/>
<feature type="short sequence motif" description="'HIGH' region" evidence="9">
    <location>
        <begin position="42"/>
        <end position="52"/>
    </location>
</feature>
<dbReference type="InterPro" id="IPR025709">
    <property type="entry name" value="Leu_tRNA-synth_edit"/>
</dbReference>
<evidence type="ECO:0000313" key="16">
    <source>
        <dbReference type="Proteomes" id="UP001293791"/>
    </source>
</evidence>
<dbReference type="Gene3D" id="1.10.730.10">
    <property type="entry name" value="Isoleucyl-tRNA Synthetase, Domain 1"/>
    <property type="match status" value="2"/>
</dbReference>
<dbReference type="PANTHER" id="PTHR43740:SF2">
    <property type="entry name" value="LEUCINE--TRNA LIGASE, MITOCHONDRIAL"/>
    <property type="match status" value="1"/>
</dbReference>
<evidence type="ECO:0000259" key="12">
    <source>
        <dbReference type="Pfam" id="PF08264"/>
    </source>
</evidence>
<evidence type="ECO:0000256" key="8">
    <source>
        <dbReference type="ARBA" id="ARBA00047469"/>
    </source>
</evidence>
<dbReference type="RefSeq" id="WP_322497670.1">
    <property type="nucleotide sequence ID" value="NZ_JARGYT010000026.1"/>
</dbReference>
<feature type="short sequence motif" description="'KMSKS' region" evidence="9">
    <location>
        <begin position="606"/>
        <end position="610"/>
    </location>
</feature>
<dbReference type="EMBL" id="JARGYT010000026">
    <property type="protein sequence ID" value="MDZ5762192.1"/>
    <property type="molecule type" value="Genomic_DNA"/>
</dbReference>
<evidence type="ECO:0000256" key="9">
    <source>
        <dbReference type="HAMAP-Rule" id="MF_00049"/>
    </source>
</evidence>
<dbReference type="SUPFAM" id="SSF52374">
    <property type="entry name" value="Nucleotidylyl transferase"/>
    <property type="match status" value="1"/>
</dbReference>
<dbReference type="Proteomes" id="UP001293791">
    <property type="component" value="Unassembled WGS sequence"/>
</dbReference>
<keyword evidence="7 9" id="KW-0030">Aminoacyl-tRNA synthetase</keyword>
<evidence type="ECO:0000256" key="3">
    <source>
        <dbReference type="ARBA" id="ARBA00022598"/>
    </source>
</evidence>
<keyword evidence="4 9" id="KW-0547">Nucleotide-binding</keyword>
<dbReference type="InterPro" id="IPR014729">
    <property type="entry name" value="Rossmann-like_a/b/a_fold"/>
</dbReference>
<dbReference type="GO" id="GO:0016874">
    <property type="term" value="F:ligase activity"/>
    <property type="evidence" value="ECO:0007669"/>
    <property type="project" value="UniProtKB-KW"/>
</dbReference>
<evidence type="ECO:0000256" key="5">
    <source>
        <dbReference type="ARBA" id="ARBA00022840"/>
    </source>
</evidence>
<dbReference type="InterPro" id="IPR001412">
    <property type="entry name" value="aa-tRNA-synth_I_CS"/>
</dbReference>
<dbReference type="HAMAP" id="MF_00049_B">
    <property type="entry name" value="Leu_tRNA_synth_B"/>
    <property type="match status" value="1"/>
</dbReference>